<organism evidence="2 3">
    <name type="scientific">Paenibacillus oenotherae</name>
    <dbReference type="NCBI Taxonomy" id="1435645"/>
    <lineage>
        <taxon>Bacteria</taxon>
        <taxon>Bacillati</taxon>
        <taxon>Bacillota</taxon>
        <taxon>Bacilli</taxon>
        <taxon>Bacillales</taxon>
        <taxon>Paenibacillaceae</taxon>
        <taxon>Paenibacillus</taxon>
    </lineage>
</organism>
<dbReference type="InterPro" id="IPR051159">
    <property type="entry name" value="Hexapeptide_acetyltransf"/>
</dbReference>
<dbReference type="InterPro" id="IPR011004">
    <property type="entry name" value="Trimer_LpxA-like_sf"/>
</dbReference>
<accession>A0ABS7D0U1</accession>
<dbReference type="Pfam" id="PF14602">
    <property type="entry name" value="Hexapep_2"/>
    <property type="match status" value="1"/>
</dbReference>
<name>A0ABS7D0U1_9BACL</name>
<proteinExistence type="predicted"/>
<reference evidence="2 3" key="1">
    <citation type="submission" date="2021-07" db="EMBL/GenBank/DDBJ databases">
        <title>Paenibacillus radiodurans sp. nov., isolated from the southeastern edge of Tengger Desert.</title>
        <authorList>
            <person name="Zhang G."/>
        </authorList>
    </citation>
    <scope>NUCLEOTIDE SEQUENCE [LARGE SCALE GENOMIC DNA]</scope>
    <source>
        <strain evidence="2 3">DT7-4</strain>
    </source>
</reference>
<keyword evidence="2" id="KW-0808">Transferase</keyword>
<dbReference type="CDD" id="cd04647">
    <property type="entry name" value="LbH_MAT_like"/>
    <property type="match status" value="1"/>
</dbReference>
<dbReference type="Pfam" id="PF00535">
    <property type="entry name" value="Glycos_transf_2"/>
    <property type="match status" value="1"/>
</dbReference>
<dbReference type="PANTHER" id="PTHR23416:SF78">
    <property type="entry name" value="LIPOPOLYSACCHARIDE BIOSYNTHESIS O-ACETYL TRANSFERASE WBBJ-RELATED"/>
    <property type="match status" value="1"/>
</dbReference>
<sequence length="502" mass="55951">MSEQEQDGALEPTIPAESGNLQFYHIGDHTIIEGGCQLHGAKEMSIGAHVFVRTGAWFNIASEITGERPKIIIGDGCQFNKGVAISAFNLVIIERFAGVGHNSYISDANHEYKRLGLPFLFQGITGGKPTVIGEGAWIGANCIVSGGGITIGKGAVIGANSVVTRDIPDYCVAVGSPARIVKMYDTAANDWIKVRSPAEVADVLRRRREQPLLSICIPTYNRASDLERCLSSIYSQIGDCSLIEVVISDNASPDDTQEIIRKYGQRHANLRYWRNDTNIGAERNIVKLLDHARGIYVKLQGDDDFFVDLSVLSLLNVIQTNMDCGLVFINVLDNSLRVEQHEGMAEFLRSASFAAGFLSANMLRRDLYSRIADKTKFLGSGFNHIYLQYEILRQQPRFAVINKAMFNYGNNPPSGYNLAEYCIAGYLSILNHFRGSGLLEADIREDMKAMLVNFLLPWYKKIAEERLGTDLSGFEEIFTEYYKAEPYYEEALKWIRSIPLPE</sequence>
<protein>
    <submittedName>
        <fullName evidence="2">Glycosyltransferase</fullName>
        <ecNumber evidence="2">2.4.-.-</ecNumber>
    </submittedName>
</protein>
<dbReference type="CDD" id="cd00761">
    <property type="entry name" value="Glyco_tranf_GTA_type"/>
    <property type="match status" value="1"/>
</dbReference>
<dbReference type="Proteomes" id="UP000812277">
    <property type="component" value="Unassembled WGS sequence"/>
</dbReference>
<evidence type="ECO:0000313" key="2">
    <source>
        <dbReference type="EMBL" id="MBW7473381.1"/>
    </source>
</evidence>
<feature type="domain" description="Glycosyltransferase 2-like" evidence="1">
    <location>
        <begin position="214"/>
        <end position="330"/>
    </location>
</feature>
<dbReference type="RefSeq" id="WP_219870614.1">
    <property type="nucleotide sequence ID" value="NZ_JAHZIJ010000001.1"/>
</dbReference>
<dbReference type="EC" id="2.4.-.-" evidence="2"/>
<keyword evidence="2" id="KW-0328">Glycosyltransferase</keyword>
<dbReference type="SUPFAM" id="SSF53448">
    <property type="entry name" value="Nucleotide-diphospho-sugar transferases"/>
    <property type="match status" value="1"/>
</dbReference>
<evidence type="ECO:0000313" key="3">
    <source>
        <dbReference type="Proteomes" id="UP000812277"/>
    </source>
</evidence>
<gene>
    <name evidence="2" type="ORF">K0T92_01325</name>
</gene>
<evidence type="ECO:0000259" key="1">
    <source>
        <dbReference type="Pfam" id="PF00535"/>
    </source>
</evidence>
<keyword evidence="3" id="KW-1185">Reference proteome</keyword>
<dbReference type="Gene3D" id="2.160.10.10">
    <property type="entry name" value="Hexapeptide repeat proteins"/>
    <property type="match status" value="1"/>
</dbReference>
<dbReference type="InterPro" id="IPR001173">
    <property type="entry name" value="Glyco_trans_2-like"/>
</dbReference>
<comment type="caution">
    <text evidence="2">The sequence shown here is derived from an EMBL/GenBank/DDBJ whole genome shotgun (WGS) entry which is preliminary data.</text>
</comment>
<dbReference type="Gene3D" id="3.90.550.10">
    <property type="entry name" value="Spore Coat Polysaccharide Biosynthesis Protein SpsA, Chain A"/>
    <property type="match status" value="1"/>
</dbReference>
<dbReference type="InterPro" id="IPR001451">
    <property type="entry name" value="Hexapep"/>
</dbReference>
<dbReference type="InterPro" id="IPR029044">
    <property type="entry name" value="Nucleotide-diphossugar_trans"/>
</dbReference>
<dbReference type="GO" id="GO:0016757">
    <property type="term" value="F:glycosyltransferase activity"/>
    <property type="evidence" value="ECO:0007669"/>
    <property type="project" value="UniProtKB-KW"/>
</dbReference>
<dbReference type="PANTHER" id="PTHR23416">
    <property type="entry name" value="SIALIC ACID SYNTHASE-RELATED"/>
    <property type="match status" value="1"/>
</dbReference>
<dbReference type="SUPFAM" id="SSF51161">
    <property type="entry name" value="Trimeric LpxA-like enzymes"/>
    <property type="match status" value="1"/>
</dbReference>
<dbReference type="EMBL" id="JAHZIJ010000001">
    <property type="protein sequence ID" value="MBW7473381.1"/>
    <property type="molecule type" value="Genomic_DNA"/>
</dbReference>